<organism evidence="2 3">
    <name type="scientific">Pleurodeles waltl</name>
    <name type="common">Iberian ribbed newt</name>
    <dbReference type="NCBI Taxonomy" id="8319"/>
    <lineage>
        <taxon>Eukaryota</taxon>
        <taxon>Metazoa</taxon>
        <taxon>Chordata</taxon>
        <taxon>Craniata</taxon>
        <taxon>Vertebrata</taxon>
        <taxon>Euteleostomi</taxon>
        <taxon>Amphibia</taxon>
        <taxon>Batrachia</taxon>
        <taxon>Caudata</taxon>
        <taxon>Salamandroidea</taxon>
        <taxon>Salamandridae</taxon>
        <taxon>Pleurodelinae</taxon>
        <taxon>Pleurodeles</taxon>
    </lineage>
</organism>
<dbReference type="EMBL" id="JANPWB010000012">
    <property type="protein sequence ID" value="KAJ1119846.1"/>
    <property type="molecule type" value="Genomic_DNA"/>
</dbReference>
<dbReference type="AlphaFoldDB" id="A0AAV7NWM1"/>
<reference evidence="2" key="1">
    <citation type="journal article" date="2022" name="bioRxiv">
        <title>Sequencing and chromosome-scale assembly of the giantPleurodeles waltlgenome.</title>
        <authorList>
            <person name="Brown T."/>
            <person name="Elewa A."/>
            <person name="Iarovenko S."/>
            <person name="Subramanian E."/>
            <person name="Araus A.J."/>
            <person name="Petzold A."/>
            <person name="Susuki M."/>
            <person name="Suzuki K.-i.T."/>
            <person name="Hayashi T."/>
            <person name="Toyoda A."/>
            <person name="Oliveira C."/>
            <person name="Osipova E."/>
            <person name="Leigh N.D."/>
            <person name="Simon A."/>
            <person name="Yun M.H."/>
        </authorList>
    </citation>
    <scope>NUCLEOTIDE SEQUENCE</scope>
    <source>
        <strain evidence="2">20211129_DDA</strain>
        <tissue evidence="2">Liver</tissue>
    </source>
</reference>
<accession>A0AAV7NWM1</accession>
<dbReference type="Proteomes" id="UP001066276">
    <property type="component" value="Chromosome 8"/>
</dbReference>
<name>A0AAV7NWM1_PLEWA</name>
<keyword evidence="3" id="KW-1185">Reference proteome</keyword>
<feature type="region of interest" description="Disordered" evidence="1">
    <location>
        <begin position="1"/>
        <end position="22"/>
    </location>
</feature>
<evidence type="ECO:0000313" key="2">
    <source>
        <dbReference type="EMBL" id="KAJ1119846.1"/>
    </source>
</evidence>
<evidence type="ECO:0000256" key="1">
    <source>
        <dbReference type="SAM" id="MobiDB-lite"/>
    </source>
</evidence>
<proteinExistence type="predicted"/>
<comment type="caution">
    <text evidence="2">The sequence shown here is derived from an EMBL/GenBank/DDBJ whole genome shotgun (WGS) entry which is preliminary data.</text>
</comment>
<gene>
    <name evidence="2" type="ORF">NDU88_008031</name>
</gene>
<evidence type="ECO:0000313" key="3">
    <source>
        <dbReference type="Proteomes" id="UP001066276"/>
    </source>
</evidence>
<protein>
    <submittedName>
        <fullName evidence="2">Uncharacterized protein</fullName>
    </submittedName>
</protein>
<sequence>MGSGPRDQACPSWEPDRHCQSPWPATRIAATGSIPGLTTNQGRNSMLWAPGVEDPAALDTPKETPNLQATLDLCDCCRGDSGRHTAMLGGHLIMGSLERGALYAPEQPTWEESSAHRF</sequence>